<accession>A0A5C4XPF1</accession>
<dbReference type="PROSITE" id="PS50110">
    <property type="entry name" value="RESPONSE_REGULATORY"/>
    <property type="match status" value="1"/>
</dbReference>
<dbReference type="PANTHER" id="PTHR44591:SF21">
    <property type="entry name" value="TWO-COMPONENT RESPONSE REGULATOR"/>
    <property type="match status" value="1"/>
</dbReference>
<dbReference type="InterPro" id="IPR050595">
    <property type="entry name" value="Bact_response_regulator"/>
</dbReference>
<dbReference type="PANTHER" id="PTHR44591">
    <property type="entry name" value="STRESS RESPONSE REGULATOR PROTEIN 1"/>
    <property type="match status" value="1"/>
</dbReference>
<name>A0A5C4XPF1_9HYPH</name>
<organism evidence="4 5">
    <name type="scientific">Aliirhizobium smilacinae</name>
    <dbReference type="NCBI Taxonomy" id="1395944"/>
    <lineage>
        <taxon>Bacteria</taxon>
        <taxon>Pseudomonadati</taxon>
        <taxon>Pseudomonadota</taxon>
        <taxon>Alphaproteobacteria</taxon>
        <taxon>Hyphomicrobiales</taxon>
        <taxon>Rhizobiaceae</taxon>
        <taxon>Aliirhizobium</taxon>
    </lineage>
</organism>
<gene>
    <name evidence="4" type="ORF">FHP24_02725</name>
</gene>
<dbReference type="OrthoDB" id="9784719at2"/>
<dbReference type="InterPro" id="IPR011006">
    <property type="entry name" value="CheY-like_superfamily"/>
</dbReference>
<feature type="modified residue" description="4-aspartylphosphate" evidence="2">
    <location>
        <position position="55"/>
    </location>
</feature>
<dbReference type="AlphaFoldDB" id="A0A5C4XPF1"/>
<keyword evidence="1 2" id="KW-0597">Phosphoprotein</keyword>
<feature type="domain" description="Response regulatory" evidence="3">
    <location>
        <begin position="5"/>
        <end position="116"/>
    </location>
</feature>
<dbReference type="GO" id="GO:0000160">
    <property type="term" value="P:phosphorelay signal transduction system"/>
    <property type="evidence" value="ECO:0007669"/>
    <property type="project" value="InterPro"/>
</dbReference>
<dbReference type="InterPro" id="IPR001789">
    <property type="entry name" value="Sig_transdc_resp-reg_receiver"/>
</dbReference>
<dbReference type="Pfam" id="PF00072">
    <property type="entry name" value="Response_reg"/>
    <property type="match status" value="1"/>
</dbReference>
<dbReference type="Proteomes" id="UP000311605">
    <property type="component" value="Unassembled WGS sequence"/>
</dbReference>
<proteinExistence type="predicted"/>
<dbReference type="Gene3D" id="3.40.50.2300">
    <property type="match status" value="1"/>
</dbReference>
<dbReference type="SMART" id="SM00448">
    <property type="entry name" value="REC"/>
    <property type="match status" value="1"/>
</dbReference>
<keyword evidence="5" id="KW-1185">Reference proteome</keyword>
<dbReference type="CDD" id="cd00156">
    <property type="entry name" value="REC"/>
    <property type="match status" value="1"/>
</dbReference>
<sequence>MPMRSVLLVEDEPLIRAVLADALMDEGFSVSLASNVLEAIGVIGHNPAFDILITDVDMPGGLSGLDLASVVASHAPNTTIIVMSGRAVDEGLRDDWVFIPKPFGVDAILDLLNREIPANGHVSDTTSDPLAQAS</sequence>
<reference evidence="4 5" key="1">
    <citation type="submission" date="2019-06" db="EMBL/GenBank/DDBJ databases">
        <title>The draft genome of Rhizobium smilacinae PTYR-5.</title>
        <authorList>
            <person name="Liu L."/>
            <person name="Li L."/>
            <person name="Zhang X."/>
        </authorList>
    </citation>
    <scope>NUCLEOTIDE SEQUENCE [LARGE SCALE GENOMIC DNA]</scope>
    <source>
        <strain evidence="4 5">PTYR-5</strain>
    </source>
</reference>
<evidence type="ECO:0000256" key="1">
    <source>
        <dbReference type="ARBA" id="ARBA00022553"/>
    </source>
</evidence>
<dbReference type="SUPFAM" id="SSF52172">
    <property type="entry name" value="CheY-like"/>
    <property type="match status" value="1"/>
</dbReference>
<evidence type="ECO:0000256" key="2">
    <source>
        <dbReference type="PROSITE-ProRule" id="PRU00169"/>
    </source>
</evidence>
<comment type="caution">
    <text evidence="4">The sequence shown here is derived from an EMBL/GenBank/DDBJ whole genome shotgun (WGS) entry which is preliminary data.</text>
</comment>
<evidence type="ECO:0000259" key="3">
    <source>
        <dbReference type="PROSITE" id="PS50110"/>
    </source>
</evidence>
<protein>
    <submittedName>
        <fullName evidence="4">Response regulator</fullName>
    </submittedName>
</protein>
<dbReference type="EMBL" id="VDMN01000001">
    <property type="protein sequence ID" value="TNM65217.1"/>
    <property type="molecule type" value="Genomic_DNA"/>
</dbReference>
<dbReference type="RefSeq" id="WP_139672500.1">
    <property type="nucleotide sequence ID" value="NZ_VDMN01000001.1"/>
</dbReference>
<evidence type="ECO:0000313" key="4">
    <source>
        <dbReference type="EMBL" id="TNM65217.1"/>
    </source>
</evidence>
<evidence type="ECO:0000313" key="5">
    <source>
        <dbReference type="Proteomes" id="UP000311605"/>
    </source>
</evidence>